<name>A0A067RGS6_ZOONE</name>
<protein>
    <submittedName>
        <fullName evidence="3">Uncharacterized protein</fullName>
    </submittedName>
</protein>
<feature type="compositionally biased region" description="Polar residues" evidence="2">
    <location>
        <begin position="1"/>
        <end position="18"/>
    </location>
</feature>
<proteinExistence type="predicted"/>
<dbReference type="InParanoid" id="A0A067RGS6"/>
<sequence>MSVSKGNEQPLSPITGLSYSKRGQKPLSPHLVRISPIPIPSLPTEAEMADVPFSSLSLCKRQEQYNREVLEDDTVLPQQLPAAEDLNEVGVQSFGFKQNAKRVSKNKTKNKENIEPTVVTKQKEKFKKRNTSFDLANDGTSSRDDRTMTIQKTIEAGDKGLTLADDDVSQALQLTESRADFVYATTTTWKVVNPCTTQAGGCMTDFIHKSAQVIENSFTQAFLKGSEKRKLLVTDYIQNMESEMEKIESNVKHLDQQEARLQKLENYVKHSFRLQHNYLNEISDSKDHVSNCHYHFNKYWQEMENEQRALPLAETDGDLKRQLQNLIAKKLEEESKNDVTKLRVRLQTILSSM</sequence>
<evidence type="ECO:0000256" key="1">
    <source>
        <dbReference type="SAM" id="Coils"/>
    </source>
</evidence>
<gene>
    <name evidence="3" type="ORF">L798_02131</name>
</gene>
<dbReference type="OrthoDB" id="10668861at2759"/>
<feature type="coiled-coil region" evidence="1">
    <location>
        <begin position="237"/>
        <end position="264"/>
    </location>
</feature>
<dbReference type="Proteomes" id="UP000027135">
    <property type="component" value="Unassembled WGS sequence"/>
</dbReference>
<feature type="region of interest" description="Disordered" evidence="2">
    <location>
        <begin position="1"/>
        <end position="32"/>
    </location>
</feature>
<accession>A0A067RGS6</accession>
<reference evidence="3 4" key="1">
    <citation type="journal article" date="2014" name="Nat. Commun.">
        <title>Molecular traces of alternative social organization in a termite genome.</title>
        <authorList>
            <person name="Terrapon N."/>
            <person name="Li C."/>
            <person name="Robertson H.M."/>
            <person name="Ji L."/>
            <person name="Meng X."/>
            <person name="Booth W."/>
            <person name="Chen Z."/>
            <person name="Childers C.P."/>
            <person name="Glastad K.M."/>
            <person name="Gokhale K."/>
            <person name="Gowin J."/>
            <person name="Gronenberg W."/>
            <person name="Hermansen R.A."/>
            <person name="Hu H."/>
            <person name="Hunt B.G."/>
            <person name="Huylmans A.K."/>
            <person name="Khalil S.M."/>
            <person name="Mitchell R.D."/>
            <person name="Munoz-Torres M.C."/>
            <person name="Mustard J.A."/>
            <person name="Pan H."/>
            <person name="Reese J.T."/>
            <person name="Scharf M.E."/>
            <person name="Sun F."/>
            <person name="Vogel H."/>
            <person name="Xiao J."/>
            <person name="Yang W."/>
            <person name="Yang Z."/>
            <person name="Yang Z."/>
            <person name="Zhou J."/>
            <person name="Zhu J."/>
            <person name="Brent C.S."/>
            <person name="Elsik C.G."/>
            <person name="Goodisman M.A."/>
            <person name="Liberles D.A."/>
            <person name="Roe R.M."/>
            <person name="Vargo E.L."/>
            <person name="Vilcinskas A."/>
            <person name="Wang J."/>
            <person name="Bornberg-Bauer E."/>
            <person name="Korb J."/>
            <person name="Zhang G."/>
            <person name="Liebig J."/>
        </authorList>
    </citation>
    <scope>NUCLEOTIDE SEQUENCE [LARGE SCALE GENOMIC DNA]</scope>
    <source>
        <tissue evidence="3">Whole organism</tissue>
    </source>
</reference>
<evidence type="ECO:0000256" key="2">
    <source>
        <dbReference type="SAM" id="MobiDB-lite"/>
    </source>
</evidence>
<keyword evidence="1" id="KW-0175">Coiled coil</keyword>
<evidence type="ECO:0000313" key="3">
    <source>
        <dbReference type="EMBL" id="KDR22977.1"/>
    </source>
</evidence>
<keyword evidence="4" id="KW-1185">Reference proteome</keyword>
<organism evidence="3 4">
    <name type="scientific">Zootermopsis nevadensis</name>
    <name type="common">Dampwood termite</name>
    <dbReference type="NCBI Taxonomy" id="136037"/>
    <lineage>
        <taxon>Eukaryota</taxon>
        <taxon>Metazoa</taxon>
        <taxon>Ecdysozoa</taxon>
        <taxon>Arthropoda</taxon>
        <taxon>Hexapoda</taxon>
        <taxon>Insecta</taxon>
        <taxon>Pterygota</taxon>
        <taxon>Neoptera</taxon>
        <taxon>Polyneoptera</taxon>
        <taxon>Dictyoptera</taxon>
        <taxon>Blattodea</taxon>
        <taxon>Blattoidea</taxon>
        <taxon>Termitoidae</taxon>
        <taxon>Termopsidae</taxon>
        <taxon>Zootermopsis</taxon>
    </lineage>
</organism>
<dbReference type="AlphaFoldDB" id="A0A067RGS6"/>
<evidence type="ECO:0000313" key="4">
    <source>
        <dbReference type="Proteomes" id="UP000027135"/>
    </source>
</evidence>
<dbReference type="EMBL" id="KK852478">
    <property type="protein sequence ID" value="KDR22977.1"/>
    <property type="molecule type" value="Genomic_DNA"/>
</dbReference>